<dbReference type="Proteomes" id="UP001197492">
    <property type="component" value="Unassembled WGS sequence"/>
</dbReference>
<dbReference type="CDD" id="cd03241">
    <property type="entry name" value="ABC_RecN"/>
    <property type="match status" value="2"/>
</dbReference>
<dbReference type="EMBL" id="JAHOEL010000002">
    <property type="protein sequence ID" value="MBV3391752.1"/>
    <property type="molecule type" value="Genomic_DNA"/>
</dbReference>
<dbReference type="GO" id="GO:0043590">
    <property type="term" value="C:bacterial nucleoid"/>
    <property type="evidence" value="ECO:0007669"/>
    <property type="project" value="TreeGrafter"/>
</dbReference>
<dbReference type="GO" id="GO:0005524">
    <property type="term" value="F:ATP binding"/>
    <property type="evidence" value="ECO:0007669"/>
    <property type="project" value="UniProtKB-KW"/>
</dbReference>
<evidence type="ECO:0000313" key="9">
    <source>
        <dbReference type="Proteomes" id="UP001196408"/>
    </source>
</evidence>
<dbReference type="PANTHER" id="PTHR11059">
    <property type="entry name" value="DNA REPAIR PROTEIN RECN"/>
    <property type="match status" value="1"/>
</dbReference>
<dbReference type="EMBL" id="JAHOEF010000002">
    <property type="protein sequence ID" value="MBV3381729.1"/>
    <property type="molecule type" value="Genomic_DNA"/>
</dbReference>
<dbReference type="AlphaFoldDB" id="A0AAW4MVA7"/>
<evidence type="ECO:0000256" key="4">
    <source>
        <dbReference type="ARBA" id="ARBA00023204"/>
    </source>
</evidence>
<evidence type="ECO:0000256" key="2">
    <source>
        <dbReference type="ARBA" id="ARBA00022763"/>
    </source>
</evidence>
<evidence type="ECO:0000259" key="6">
    <source>
        <dbReference type="Pfam" id="PF02463"/>
    </source>
</evidence>
<dbReference type="Pfam" id="PF02463">
    <property type="entry name" value="SMC_N"/>
    <property type="match status" value="1"/>
</dbReference>
<dbReference type="GO" id="GO:0006310">
    <property type="term" value="P:DNA recombination"/>
    <property type="evidence" value="ECO:0007669"/>
    <property type="project" value="InterPro"/>
</dbReference>
<dbReference type="NCBIfam" id="TIGR00634">
    <property type="entry name" value="recN"/>
    <property type="match status" value="1"/>
</dbReference>
<name>A0AAW4MVA7_9FIRM</name>
<organism evidence="7 9">
    <name type="scientific">Catenibacterium mitsuokai</name>
    <dbReference type="NCBI Taxonomy" id="100886"/>
    <lineage>
        <taxon>Bacteria</taxon>
        <taxon>Bacillati</taxon>
        <taxon>Bacillota</taxon>
        <taxon>Erysipelotrichia</taxon>
        <taxon>Erysipelotrichales</taxon>
        <taxon>Coprobacillaceae</taxon>
        <taxon>Catenibacterium</taxon>
    </lineage>
</organism>
<protein>
    <recommendedName>
        <fullName evidence="5">DNA repair protein RecN</fullName>
    </recommendedName>
    <alternativeName>
        <fullName evidence="5">Recombination protein N</fullName>
    </alternativeName>
</protein>
<evidence type="ECO:0000256" key="1">
    <source>
        <dbReference type="ARBA" id="ARBA00022741"/>
    </source>
</evidence>
<comment type="similarity">
    <text evidence="5">Belongs to the RecN family.</text>
</comment>
<evidence type="ECO:0000256" key="3">
    <source>
        <dbReference type="ARBA" id="ARBA00022840"/>
    </source>
</evidence>
<keyword evidence="4 5" id="KW-0234">DNA repair</keyword>
<evidence type="ECO:0000313" key="7">
    <source>
        <dbReference type="EMBL" id="MBV3381729.1"/>
    </source>
</evidence>
<sequence>MLKSLFISSFVIIDQTTVDFDEGMTALTGETGAGKSIIINALEQLCGARASSSLVRKGSKKAVIEGVFDMNDSIQKILDELNIDGDDDLIITKEIFDNGRSTIKINYRTVTNSALKQVAPCLLDIHSQYQTQEIFNVKNHLKILQSFMNHQDDSLLSEYHKYYFEYKKISQKLKKLEQEDLSDERIEYYQKQYDELKDFEYTDEIIDQLEEELRMMKNYESMHKYMTEFDEAMSNKQGALNQINDALGALGHMSNTEAFNELYDEFYNQYYSMQDIVDRIETAFDSIDFDEYRFNELQEELFTIHRLQRKYGYSADDIYQAQTELKEKLDAALNREDVLADLNKQKEQAYHEAYQIAAKLTSLREEQGLIFVDTLEKQLKDLYLPDAKLKVDIKECSLNDTGKDDITFMVSMNKGQAFTPLNETASGGEISRLMLGIKTITMNQNQMNTLVFDEIDTGVSGKVADAIGLKMHSISLNNQVLCITHLPQVAIHADHHYAIKKSSHDEETYSTLAVLSEDERIEEIAKMLSGDVVTAEAIDNAKRLLQG</sequence>
<dbReference type="PIRSF" id="PIRSF003128">
    <property type="entry name" value="RecN"/>
    <property type="match status" value="1"/>
</dbReference>
<comment type="function">
    <text evidence="5">May be involved in recombinational repair of damaged DNA.</text>
</comment>
<dbReference type="InterPro" id="IPR003395">
    <property type="entry name" value="RecF/RecN/SMC_N"/>
</dbReference>
<gene>
    <name evidence="7" type="primary">recN</name>
    <name evidence="7" type="ORF">KSV97_00485</name>
    <name evidence="8" type="ORF">KSW06_00490</name>
</gene>
<evidence type="ECO:0000313" key="10">
    <source>
        <dbReference type="Proteomes" id="UP001197492"/>
    </source>
</evidence>
<comment type="caution">
    <text evidence="7">The sequence shown here is derived from an EMBL/GenBank/DDBJ whole genome shotgun (WGS) entry which is preliminary data.</text>
</comment>
<keyword evidence="2 5" id="KW-0227">DNA damage</keyword>
<dbReference type="GeneID" id="301323352"/>
<evidence type="ECO:0000256" key="5">
    <source>
        <dbReference type="PIRNR" id="PIRNR003128"/>
    </source>
</evidence>
<dbReference type="PANTHER" id="PTHR11059:SF0">
    <property type="entry name" value="DNA REPAIR PROTEIN RECN"/>
    <property type="match status" value="1"/>
</dbReference>
<keyword evidence="10" id="KW-1185">Reference proteome</keyword>
<dbReference type="GO" id="GO:0006281">
    <property type="term" value="P:DNA repair"/>
    <property type="evidence" value="ECO:0007669"/>
    <property type="project" value="UniProtKB-KW"/>
</dbReference>
<accession>A0AAW4MVA7</accession>
<feature type="domain" description="RecF/RecN/SMC N-terminal" evidence="6">
    <location>
        <begin position="1"/>
        <end position="504"/>
    </location>
</feature>
<proteinExistence type="inferred from homology"/>
<dbReference type="Proteomes" id="UP001196408">
    <property type="component" value="Unassembled WGS sequence"/>
</dbReference>
<reference evidence="7 10" key="1">
    <citation type="submission" date="2021-06" db="EMBL/GenBank/DDBJ databases">
        <title>Collection of gut derived symbiotic bacterial strains cultured from healthy donors.</title>
        <authorList>
            <person name="Lin H."/>
            <person name="Littmann E."/>
            <person name="Pamer E.G."/>
        </authorList>
    </citation>
    <scope>NUCLEOTIDE SEQUENCE</scope>
    <source>
        <strain evidence="8 10">MSK.21.70</strain>
        <strain evidence="7">MSK.21.82</strain>
    </source>
</reference>
<keyword evidence="1" id="KW-0547">Nucleotide-binding</keyword>
<dbReference type="RefSeq" id="WP_217746857.1">
    <property type="nucleotide sequence ID" value="NZ_JAHOEB010000002.1"/>
</dbReference>
<dbReference type="InterPro" id="IPR004604">
    <property type="entry name" value="DNA_recomb/repair_RecN"/>
</dbReference>
<evidence type="ECO:0000313" key="8">
    <source>
        <dbReference type="EMBL" id="MBV3391752.1"/>
    </source>
</evidence>
<keyword evidence="3" id="KW-0067">ATP-binding</keyword>
<dbReference type="GO" id="GO:0009432">
    <property type="term" value="P:SOS response"/>
    <property type="evidence" value="ECO:0007669"/>
    <property type="project" value="TreeGrafter"/>
</dbReference>